<dbReference type="AlphaFoldDB" id="A0A1Z4V4C7"/>
<proteinExistence type="predicted"/>
<organism evidence="1 2">
    <name type="scientific">Dolichospermum compactum NIES-806</name>
    <dbReference type="NCBI Taxonomy" id="1973481"/>
    <lineage>
        <taxon>Bacteria</taxon>
        <taxon>Bacillati</taxon>
        <taxon>Cyanobacteriota</taxon>
        <taxon>Cyanophyceae</taxon>
        <taxon>Nostocales</taxon>
        <taxon>Aphanizomenonaceae</taxon>
        <taxon>Dolichospermum</taxon>
        <taxon>Dolichospermum compactum</taxon>
    </lineage>
</organism>
<dbReference type="OrthoDB" id="495821at2"/>
<sequence length="127" mass="14775">MVKYTFNLQVKNSPDQYTYTLDLTPNQEDMPEQIFTPAIKEDIRTTLQNLSLSAIKDHQLNNIIQTWVEDIKEGYRFSSLTLNLRLLIEENIDKLHETGNQEIPKIIDPDLSNIEPQFGMLPPLNFI</sequence>
<keyword evidence="2" id="KW-1185">Reference proteome</keyword>
<dbReference type="Proteomes" id="UP000218702">
    <property type="component" value="Chromosome"/>
</dbReference>
<gene>
    <name evidence="1" type="ORF">NIES806_26030</name>
</gene>
<dbReference type="KEGG" id="dcm:NIES806_26030"/>
<evidence type="ECO:0000313" key="2">
    <source>
        <dbReference type="Proteomes" id="UP000218702"/>
    </source>
</evidence>
<name>A0A1Z4V4C7_9CYAN</name>
<protein>
    <submittedName>
        <fullName evidence="1">Uncharacterized protein</fullName>
    </submittedName>
</protein>
<evidence type="ECO:0000313" key="1">
    <source>
        <dbReference type="EMBL" id="BAZ86391.1"/>
    </source>
</evidence>
<reference evidence="1 2" key="1">
    <citation type="submission" date="2017-06" db="EMBL/GenBank/DDBJ databases">
        <title>Genome sequencing of cyanobaciteial culture collection at National Institute for Environmental Studies (NIES).</title>
        <authorList>
            <person name="Hirose Y."/>
            <person name="Shimura Y."/>
            <person name="Fujisawa T."/>
            <person name="Nakamura Y."/>
            <person name="Kawachi M."/>
        </authorList>
    </citation>
    <scope>NUCLEOTIDE SEQUENCE [LARGE SCALE GENOMIC DNA]</scope>
    <source>
        <strain evidence="1 2">NIES-806</strain>
    </source>
</reference>
<accession>A0A1Z4V4C7</accession>
<dbReference type="RefSeq" id="WP_096667840.1">
    <property type="nucleotide sequence ID" value="NZ_AP018316.1"/>
</dbReference>
<dbReference type="EMBL" id="AP018316">
    <property type="protein sequence ID" value="BAZ86391.1"/>
    <property type="molecule type" value="Genomic_DNA"/>
</dbReference>